<dbReference type="InterPro" id="IPR032710">
    <property type="entry name" value="NTF2-like_dom_sf"/>
</dbReference>
<sequence length="409" mass="43624">MAGHAHPQRTARTAAAVLVLLALLAGCGGAGDRPVDPTVQEIQQTLDARATALLEHDRVAYLASLEPGAAALRAAQGTEFDNLAEVPLHSWEYRIERVRHHGTTAVADTELHYRIAGYDAAPVTASRTLELAERDGRWYVTADRAGTGTPQQLWQQGDVDVVRGSRSLVLAVGQDEARLRDLAAAADRAVPAVSDAWPSRWAGRIVVLVPASVEEMGRLLGAPAAGYRGIAAVTTGETDPEATRPADRVVVNPQAYGLLGDFGQGVVLTHEATHVATRAHTSAATPMWLSEGFADWVAYRGTGRTAAEIAPEMQEAVRAGDVPAELPADRHFSFGGDPGGLARAYEGGRLACEMIAERWGEEKLTAFYRTVGEGRHRAGAVERALGEELGTTTAGFTAMWRDYLTAALR</sequence>
<dbReference type="SUPFAM" id="SSF54427">
    <property type="entry name" value="NTF2-like"/>
    <property type="match status" value="1"/>
</dbReference>
<name>A0ABV1V0I2_9ACTN</name>
<accession>A0ABV1V0I2</accession>
<dbReference type="RefSeq" id="WP_351977473.1">
    <property type="nucleotide sequence ID" value="NZ_JBEPBX010000021.1"/>
</dbReference>
<evidence type="ECO:0000313" key="2">
    <source>
        <dbReference type="Proteomes" id="UP001445472"/>
    </source>
</evidence>
<keyword evidence="2" id="KW-1185">Reference proteome</keyword>
<comment type="caution">
    <text evidence="1">The sequence shown here is derived from an EMBL/GenBank/DDBJ whole genome shotgun (WGS) entry which is preliminary data.</text>
</comment>
<gene>
    <name evidence="1" type="ORF">ABT276_22310</name>
</gene>
<dbReference type="Gene3D" id="3.10.450.50">
    <property type="match status" value="1"/>
</dbReference>
<protein>
    <recommendedName>
        <fullName evidence="3">Lipoprotein</fullName>
    </recommendedName>
</protein>
<dbReference type="EMBL" id="JBEPBX010000021">
    <property type="protein sequence ID" value="MER6616046.1"/>
    <property type="molecule type" value="Genomic_DNA"/>
</dbReference>
<reference evidence="1 2" key="1">
    <citation type="submission" date="2024-06" db="EMBL/GenBank/DDBJ databases">
        <title>The Natural Products Discovery Center: Release of the First 8490 Sequenced Strains for Exploring Actinobacteria Biosynthetic Diversity.</title>
        <authorList>
            <person name="Kalkreuter E."/>
            <person name="Kautsar S.A."/>
            <person name="Yang D."/>
            <person name="Bader C.D."/>
            <person name="Teijaro C.N."/>
            <person name="Fluegel L."/>
            <person name="Davis C.M."/>
            <person name="Simpson J.R."/>
            <person name="Lauterbach L."/>
            <person name="Steele A.D."/>
            <person name="Gui C."/>
            <person name="Meng S."/>
            <person name="Li G."/>
            <person name="Viehrig K."/>
            <person name="Ye F."/>
            <person name="Su P."/>
            <person name="Kiefer A.F."/>
            <person name="Nichols A."/>
            <person name="Cepeda A.J."/>
            <person name="Yan W."/>
            <person name="Fan B."/>
            <person name="Jiang Y."/>
            <person name="Adhikari A."/>
            <person name="Zheng C.-J."/>
            <person name="Schuster L."/>
            <person name="Cowan T.M."/>
            <person name="Smanski M.J."/>
            <person name="Chevrette M.G."/>
            <person name="De Carvalho L.P.S."/>
            <person name="Shen B."/>
        </authorList>
    </citation>
    <scope>NUCLEOTIDE SEQUENCE [LARGE SCALE GENOMIC DNA]</scope>
    <source>
        <strain evidence="1 2">NPDC000837</strain>
    </source>
</reference>
<organism evidence="1 2">
    <name type="scientific">Streptomyces xantholiticus</name>
    <dbReference type="NCBI Taxonomy" id="68285"/>
    <lineage>
        <taxon>Bacteria</taxon>
        <taxon>Bacillati</taxon>
        <taxon>Actinomycetota</taxon>
        <taxon>Actinomycetes</taxon>
        <taxon>Kitasatosporales</taxon>
        <taxon>Streptomycetaceae</taxon>
        <taxon>Streptomyces</taxon>
    </lineage>
</organism>
<evidence type="ECO:0000313" key="1">
    <source>
        <dbReference type="EMBL" id="MER6616046.1"/>
    </source>
</evidence>
<proteinExistence type="predicted"/>
<dbReference type="Proteomes" id="UP001445472">
    <property type="component" value="Unassembled WGS sequence"/>
</dbReference>
<evidence type="ECO:0008006" key="3">
    <source>
        <dbReference type="Google" id="ProtNLM"/>
    </source>
</evidence>